<dbReference type="Proteomes" id="UP001254848">
    <property type="component" value="Unassembled WGS sequence"/>
</dbReference>
<proteinExistence type="predicted"/>
<dbReference type="PRINTS" id="PR01758">
    <property type="entry name" value="CAPSULEPROTB"/>
</dbReference>
<dbReference type="InterPro" id="IPR036565">
    <property type="entry name" value="Mur-like_cat_sf"/>
</dbReference>
<sequence>MTGFAGEYLAALAIFLLIVGYYAAERLRHEHNLGRIPLRIHVNGTRGKSSVARLIAAGLRAGGQTVVAKTTGSAARVILPDGSERPMARRGPANIRELVPFIAEAADLGAGAVVVECMAVRPELQRFVEEKLVKAHIGVITTVRPDHEEVTGGGPDVARALAGAIPRLGTLVTTPTAMAALTVAGVAPAGSVRLAAPEDVPPEDIAAFPYEAFPENVALALAVCELAGVDRAVALRGMRSARPDPGNVTVSEYAAADRTITLVNALAANDPESTSILWQRYADGRAPVILLNCRPDRKYRTVQLAAALAALHRGPYLVTGDGAFARRQLISQGVAAADIRVIARPASPADLAGAAGGGRLTIFATGNVQGLESFLDCRTAGVNS</sequence>
<name>A0ABU3P1W4_9FIRM</name>
<keyword evidence="4" id="KW-1185">Reference proteome</keyword>
<gene>
    <name evidence="3" type="primary">pgsB</name>
    <name evidence="3" type="ORF">Q4T40_17465</name>
</gene>
<keyword evidence="1" id="KW-1133">Transmembrane helix</keyword>
<evidence type="ECO:0000259" key="2">
    <source>
        <dbReference type="Pfam" id="PF08245"/>
    </source>
</evidence>
<dbReference type="RefSeq" id="WP_413781490.1">
    <property type="nucleotide sequence ID" value="NZ_JAUOZS010000001.1"/>
</dbReference>
<evidence type="ECO:0000313" key="4">
    <source>
        <dbReference type="Proteomes" id="UP001254848"/>
    </source>
</evidence>
<reference evidence="3 4" key="1">
    <citation type="submission" date="2023-07" db="EMBL/GenBank/DDBJ databases">
        <title>The novel representative of Negativicutes class, Anaeroselena agilis gen. nov. sp. nov.</title>
        <authorList>
            <person name="Prokofeva M.I."/>
            <person name="Elcheninov A.G."/>
            <person name="Klyukina A."/>
            <person name="Kublanov I.V."/>
            <person name="Frolov E.N."/>
            <person name="Podosokorskaya O.A."/>
        </authorList>
    </citation>
    <scope>NUCLEOTIDE SEQUENCE [LARGE SCALE GENOMIC DNA]</scope>
    <source>
        <strain evidence="3 4">4137-cl</strain>
    </source>
</reference>
<dbReference type="Pfam" id="PF08245">
    <property type="entry name" value="Mur_ligase_M"/>
    <property type="match status" value="1"/>
</dbReference>
<dbReference type="InterPro" id="IPR013221">
    <property type="entry name" value="Mur_ligase_cen"/>
</dbReference>
<keyword evidence="1" id="KW-0812">Transmembrane</keyword>
<dbReference type="InterPro" id="IPR050061">
    <property type="entry name" value="MurCDEF_pg_biosynth"/>
</dbReference>
<keyword evidence="1" id="KW-0472">Membrane</keyword>
<accession>A0ABU3P1W4</accession>
<dbReference type="NCBIfam" id="TIGR04012">
    <property type="entry name" value="poly_gGlu_PgsB"/>
    <property type="match status" value="1"/>
</dbReference>
<dbReference type="Gene3D" id="3.40.1190.10">
    <property type="entry name" value="Mur-like, catalytic domain"/>
    <property type="match status" value="1"/>
</dbReference>
<dbReference type="InterPro" id="IPR008337">
    <property type="entry name" value="Capsule_biosynth_CapB"/>
</dbReference>
<dbReference type="SUPFAM" id="SSF53623">
    <property type="entry name" value="MurD-like peptide ligases, catalytic domain"/>
    <property type="match status" value="1"/>
</dbReference>
<dbReference type="PANTHER" id="PTHR43445">
    <property type="entry name" value="UDP-N-ACETYLMURAMATE--L-ALANINE LIGASE-RELATED"/>
    <property type="match status" value="1"/>
</dbReference>
<dbReference type="EMBL" id="JAUOZS010000001">
    <property type="protein sequence ID" value="MDT8903028.1"/>
    <property type="molecule type" value="Genomic_DNA"/>
</dbReference>
<protein>
    <submittedName>
        <fullName evidence="3">Poly-gamma-glutamate synthase PgsB</fullName>
    </submittedName>
</protein>
<evidence type="ECO:0000256" key="1">
    <source>
        <dbReference type="SAM" id="Phobius"/>
    </source>
</evidence>
<organism evidence="3 4">
    <name type="scientific">Anaeroselena agilis</name>
    <dbReference type="NCBI Taxonomy" id="3063788"/>
    <lineage>
        <taxon>Bacteria</taxon>
        <taxon>Bacillati</taxon>
        <taxon>Bacillota</taxon>
        <taxon>Negativicutes</taxon>
        <taxon>Acetonemataceae</taxon>
        <taxon>Anaeroselena</taxon>
    </lineage>
</organism>
<evidence type="ECO:0000313" key="3">
    <source>
        <dbReference type="EMBL" id="MDT8903028.1"/>
    </source>
</evidence>
<feature type="transmembrane region" description="Helical" evidence="1">
    <location>
        <begin position="6"/>
        <end position="24"/>
    </location>
</feature>
<feature type="domain" description="Mur ligase central" evidence="2">
    <location>
        <begin position="42"/>
        <end position="155"/>
    </location>
</feature>
<comment type="caution">
    <text evidence="3">The sequence shown here is derived from an EMBL/GenBank/DDBJ whole genome shotgun (WGS) entry which is preliminary data.</text>
</comment>
<dbReference type="PANTHER" id="PTHR43445:SF1">
    <property type="entry name" value="PGA SYNTHASE CAPB"/>
    <property type="match status" value="1"/>
</dbReference>